<dbReference type="PANTHER" id="PTHR10286">
    <property type="entry name" value="INORGANIC PYROPHOSPHATASE"/>
    <property type="match status" value="1"/>
</dbReference>
<dbReference type="GO" id="GO:0000287">
    <property type="term" value="F:magnesium ion binding"/>
    <property type="evidence" value="ECO:0007669"/>
    <property type="project" value="InterPro"/>
</dbReference>
<keyword evidence="3" id="KW-0479">Metal-binding</keyword>
<organism evidence="6 7">
    <name type="scientific">Hufsiella ginkgonis</name>
    <dbReference type="NCBI Taxonomy" id="2695274"/>
    <lineage>
        <taxon>Bacteria</taxon>
        <taxon>Pseudomonadati</taxon>
        <taxon>Bacteroidota</taxon>
        <taxon>Sphingobacteriia</taxon>
        <taxon>Sphingobacteriales</taxon>
        <taxon>Sphingobacteriaceae</taxon>
        <taxon>Hufsiella</taxon>
    </lineage>
</organism>
<keyword evidence="5" id="KW-0460">Magnesium</keyword>
<evidence type="ECO:0000256" key="1">
    <source>
        <dbReference type="ARBA" id="ARBA00001946"/>
    </source>
</evidence>
<evidence type="ECO:0000313" key="7">
    <source>
        <dbReference type="Proteomes" id="UP000451233"/>
    </source>
</evidence>
<dbReference type="InterPro" id="IPR036649">
    <property type="entry name" value="Pyrophosphatase_sf"/>
</dbReference>
<dbReference type="AlphaFoldDB" id="A0A7K1Y0U1"/>
<gene>
    <name evidence="6" type="ORF">GS398_15555</name>
</gene>
<dbReference type="Proteomes" id="UP000451233">
    <property type="component" value="Unassembled WGS sequence"/>
</dbReference>
<comment type="caution">
    <text evidence="6">The sequence shown here is derived from an EMBL/GenBank/DDBJ whole genome shotgun (WGS) entry which is preliminary data.</text>
</comment>
<evidence type="ECO:0000256" key="2">
    <source>
        <dbReference type="ARBA" id="ARBA00012146"/>
    </source>
</evidence>
<protein>
    <recommendedName>
        <fullName evidence="2">inorganic diphosphatase</fullName>
        <ecNumber evidence="2">3.6.1.1</ecNumber>
    </recommendedName>
</protein>
<dbReference type="SUPFAM" id="SSF50324">
    <property type="entry name" value="Inorganic pyrophosphatase"/>
    <property type="match status" value="1"/>
</dbReference>
<dbReference type="EMBL" id="WVHS01000003">
    <property type="protein sequence ID" value="MXV16717.1"/>
    <property type="molecule type" value="Genomic_DNA"/>
</dbReference>
<dbReference type="EC" id="3.6.1.1" evidence="2"/>
<dbReference type="PROSITE" id="PS00387">
    <property type="entry name" value="PPASE"/>
    <property type="match status" value="1"/>
</dbReference>
<keyword evidence="7" id="KW-1185">Reference proteome</keyword>
<proteinExistence type="predicted"/>
<dbReference type="Gene3D" id="3.90.80.10">
    <property type="entry name" value="Inorganic pyrophosphatase"/>
    <property type="match status" value="1"/>
</dbReference>
<evidence type="ECO:0000256" key="5">
    <source>
        <dbReference type="ARBA" id="ARBA00022842"/>
    </source>
</evidence>
<evidence type="ECO:0000256" key="3">
    <source>
        <dbReference type="ARBA" id="ARBA00022723"/>
    </source>
</evidence>
<reference evidence="6 7" key="1">
    <citation type="submission" date="2019-11" db="EMBL/GenBank/DDBJ databases">
        <title>Pedobacter sp. HMF7056 Genome sequencing and assembly.</title>
        <authorList>
            <person name="Kang H."/>
            <person name="Kim H."/>
            <person name="Joh K."/>
        </authorList>
    </citation>
    <scope>NUCLEOTIDE SEQUENCE [LARGE SCALE GENOMIC DNA]</scope>
    <source>
        <strain evidence="6 7">HMF7056</strain>
    </source>
</reference>
<comment type="cofactor">
    <cofactor evidence="1">
        <name>Mg(2+)</name>
        <dbReference type="ChEBI" id="CHEBI:18420"/>
    </cofactor>
</comment>
<dbReference type="InterPro" id="IPR008162">
    <property type="entry name" value="Pyrophosphatase"/>
</dbReference>
<dbReference type="Pfam" id="PF00719">
    <property type="entry name" value="Pyrophosphatase"/>
    <property type="match status" value="1"/>
</dbReference>
<keyword evidence="4" id="KW-0378">Hydrolase</keyword>
<dbReference type="GO" id="GO:0005737">
    <property type="term" value="C:cytoplasm"/>
    <property type="evidence" value="ECO:0007669"/>
    <property type="project" value="InterPro"/>
</dbReference>
<evidence type="ECO:0000313" key="6">
    <source>
        <dbReference type="EMBL" id="MXV16717.1"/>
    </source>
</evidence>
<sequence length="278" mass="30962">MKQQITGKALGAMESRTVIIETPKGSGEKYDFNPFSGYFELNKVMPAGIVFPFDFGFLPGTTGQDGDPLDALVVSEIHTFTGCAITCRIIGVIQAEQQERDGTKMRNDRFIAVPEVSVLYREVSDLSQFPATLLGEIEAFFINYNEQAGKEFKVIKRSGAAAAGKLLEKGKVNGKPRKLIQLFLPLYNGHGNAFPQKLFTAVKNQLMKKFGGLTVYNRSPATGLWKDDSGKTQPDDIIVFEVMATKVDKDFWHGYKEKLAKQFEQDELVIRCSEINTL</sequence>
<dbReference type="RefSeq" id="WP_160907692.1">
    <property type="nucleotide sequence ID" value="NZ_WVHS01000003.1"/>
</dbReference>
<dbReference type="GO" id="GO:0004427">
    <property type="term" value="F:inorganic diphosphate phosphatase activity"/>
    <property type="evidence" value="ECO:0007669"/>
    <property type="project" value="UniProtKB-EC"/>
</dbReference>
<evidence type="ECO:0000256" key="4">
    <source>
        <dbReference type="ARBA" id="ARBA00022801"/>
    </source>
</evidence>
<name>A0A7K1Y0U1_9SPHI</name>
<accession>A0A7K1Y0U1</accession>
<dbReference type="GO" id="GO:0006796">
    <property type="term" value="P:phosphate-containing compound metabolic process"/>
    <property type="evidence" value="ECO:0007669"/>
    <property type="project" value="InterPro"/>
</dbReference>